<evidence type="ECO:0000256" key="1">
    <source>
        <dbReference type="SAM" id="Phobius"/>
    </source>
</evidence>
<dbReference type="InterPro" id="IPR022062">
    <property type="entry name" value="DUF3618"/>
</dbReference>
<accession>A0ABP4YD26</accession>
<organism evidence="2 3">
    <name type="scientific">Nostocoides veronense</name>
    <dbReference type="NCBI Taxonomy" id="330836"/>
    <lineage>
        <taxon>Bacteria</taxon>
        <taxon>Bacillati</taxon>
        <taxon>Actinomycetota</taxon>
        <taxon>Actinomycetes</taxon>
        <taxon>Micrococcales</taxon>
        <taxon>Intrasporangiaceae</taxon>
        <taxon>Nostocoides</taxon>
    </lineage>
</organism>
<evidence type="ECO:0000313" key="2">
    <source>
        <dbReference type="EMBL" id="GAA1808280.1"/>
    </source>
</evidence>
<evidence type="ECO:0008006" key="4">
    <source>
        <dbReference type="Google" id="ProtNLM"/>
    </source>
</evidence>
<dbReference type="Pfam" id="PF12277">
    <property type="entry name" value="DUF3618"/>
    <property type="match status" value="1"/>
</dbReference>
<name>A0ABP4YD26_9MICO</name>
<comment type="caution">
    <text evidence="2">The sequence shown here is derived from an EMBL/GenBank/DDBJ whole genome shotgun (WGS) entry which is preliminary data.</text>
</comment>
<dbReference type="RefSeq" id="WP_344088550.1">
    <property type="nucleotide sequence ID" value="NZ_BAAAPO010000059.1"/>
</dbReference>
<keyword evidence="1" id="KW-0472">Membrane</keyword>
<protein>
    <recommendedName>
        <fullName evidence="4">DUF3618 domain-containing protein</fullName>
    </recommendedName>
</protein>
<reference evidence="3" key="1">
    <citation type="journal article" date="2019" name="Int. J. Syst. Evol. Microbiol.">
        <title>The Global Catalogue of Microorganisms (GCM) 10K type strain sequencing project: providing services to taxonomists for standard genome sequencing and annotation.</title>
        <authorList>
            <consortium name="The Broad Institute Genomics Platform"/>
            <consortium name="The Broad Institute Genome Sequencing Center for Infectious Disease"/>
            <person name="Wu L."/>
            <person name="Ma J."/>
        </authorList>
    </citation>
    <scope>NUCLEOTIDE SEQUENCE [LARGE SCALE GENOMIC DNA]</scope>
    <source>
        <strain evidence="3">JCM 15592</strain>
    </source>
</reference>
<keyword evidence="1" id="KW-1133">Transmembrane helix</keyword>
<dbReference type="EMBL" id="BAAAPO010000059">
    <property type="protein sequence ID" value="GAA1808280.1"/>
    <property type="molecule type" value="Genomic_DNA"/>
</dbReference>
<evidence type="ECO:0000313" key="3">
    <source>
        <dbReference type="Proteomes" id="UP001499938"/>
    </source>
</evidence>
<dbReference type="Proteomes" id="UP001499938">
    <property type="component" value="Unassembled WGS sequence"/>
</dbReference>
<sequence>MSEKSVEQLRAEIAASRERLAGTIDELTTRAAPKALMQRQGEAAKQRFAAATTTPQGDLRTERLAAVAAAVAVLLVVRCMLRRRGH</sequence>
<keyword evidence="3" id="KW-1185">Reference proteome</keyword>
<gene>
    <name evidence="2" type="ORF">GCM10009811_34510</name>
</gene>
<feature type="transmembrane region" description="Helical" evidence="1">
    <location>
        <begin position="64"/>
        <end position="81"/>
    </location>
</feature>
<keyword evidence="1" id="KW-0812">Transmembrane</keyword>
<proteinExistence type="predicted"/>